<proteinExistence type="inferred from homology"/>
<comment type="similarity">
    <text evidence="5">Belongs to the GTP cyclohydrolase I family. QueF type 1 subfamily.</text>
</comment>
<protein>
    <recommendedName>
        <fullName evidence="5">NADPH-dependent 7-cyano-7-deazaguanine reductase</fullName>
        <ecNumber evidence="5">1.7.1.13</ecNumber>
    </recommendedName>
    <alternativeName>
        <fullName evidence="5">7-cyano-7-carbaguanine reductase</fullName>
    </alternativeName>
    <alternativeName>
        <fullName evidence="5">NADPH-dependent nitrile oxidoreductase</fullName>
    </alternativeName>
    <alternativeName>
        <fullName evidence="5">PreQ(0) reductase</fullName>
    </alternativeName>
</protein>
<keyword evidence="3 5" id="KW-0521">NADP</keyword>
<dbReference type="RefSeq" id="WP_380083529.1">
    <property type="nucleotide sequence ID" value="NZ_JBHSWD010000001.1"/>
</dbReference>
<dbReference type="GO" id="GO:0033739">
    <property type="term" value="F:preQ1 synthase activity"/>
    <property type="evidence" value="ECO:0007669"/>
    <property type="project" value="UniProtKB-EC"/>
</dbReference>
<comment type="function">
    <text evidence="5">Catalyzes the NADPH-dependent reduction of 7-cyano-7-deazaguanine (preQ0) to 7-aminomethyl-7-deazaguanine (preQ1).</text>
</comment>
<sequence>MTGKMEKDCNGFDRRYDVRGLDAIDVAVLDTFAAVREDDPVSYPGEPSEIVITTDEFSPVCPWSGLPDFGRLEIRYVPREKCVELKSLKYYLTSYRFVGIYHEHATRRVLADLVALLDPLSLSIDCDYGLRGGIRTVVRAQYVAPDQQHSAQKNAAQPAADPKGQ</sequence>
<evidence type="ECO:0000256" key="5">
    <source>
        <dbReference type="HAMAP-Rule" id="MF_00818"/>
    </source>
</evidence>
<dbReference type="Pfam" id="PF14489">
    <property type="entry name" value="QueF"/>
    <property type="match status" value="1"/>
</dbReference>
<evidence type="ECO:0000256" key="4">
    <source>
        <dbReference type="ARBA" id="ARBA00023002"/>
    </source>
</evidence>
<feature type="binding site" evidence="5">
    <location>
        <begin position="83"/>
        <end position="85"/>
    </location>
    <ligand>
        <name>substrate</name>
    </ligand>
</feature>
<evidence type="ECO:0000313" key="6">
    <source>
        <dbReference type="EMBL" id="MFC6592500.1"/>
    </source>
</evidence>
<evidence type="ECO:0000256" key="3">
    <source>
        <dbReference type="ARBA" id="ARBA00022857"/>
    </source>
</evidence>
<keyword evidence="2 5" id="KW-0671">Queuosine biosynthesis</keyword>
<feature type="active site" description="Proton donor" evidence="5">
    <location>
        <position position="68"/>
    </location>
</feature>
<dbReference type="Gene3D" id="3.30.1130.10">
    <property type="match status" value="1"/>
</dbReference>
<dbReference type="EMBL" id="JBHSWD010000001">
    <property type="protein sequence ID" value="MFC6592500.1"/>
    <property type="molecule type" value="Genomic_DNA"/>
</dbReference>
<keyword evidence="7" id="KW-1185">Reference proteome</keyword>
<reference evidence="7" key="1">
    <citation type="journal article" date="2019" name="Int. J. Syst. Evol. Microbiol.">
        <title>The Global Catalogue of Microorganisms (GCM) 10K type strain sequencing project: providing services to taxonomists for standard genome sequencing and annotation.</title>
        <authorList>
            <consortium name="The Broad Institute Genomics Platform"/>
            <consortium name="The Broad Institute Genome Sequencing Center for Infectious Disease"/>
            <person name="Wu L."/>
            <person name="Ma J."/>
        </authorList>
    </citation>
    <scope>NUCLEOTIDE SEQUENCE [LARGE SCALE GENOMIC DNA]</scope>
    <source>
        <strain evidence="7">CGMCC 1.15772</strain>
    </source>
</reference>
<comment type="subcellular location">
    <subcellularLocation>
        <location evidence="5">Cytoplasm</location>
    </subcellularLocation>
</comment>
<dbReference type="EC" id="1.7.1.13" evidence="5"/>
<dbReference type="NCBIfam" id="TIGR03139">
    <property type="entry name" value="QueF-II"/>
    <property type="match status" value="1"/>
</dbReference>
<dbReference type="Proteomes" id="UP001596297">
    <property type="component" value="Unassembled WGS sequence"/>
</dbReference>
<dbReference type="InterPro" id="IPR050084">
    <property type="entry name" value="NADPH_dep_7-cyano-7-deazaG_red"/>
</dbReference>
<dbReference type="InterPro" id="IPR043133">
    <property type="entry name" value="GTP-CH-I_C/QueF"/>
</dbReference>
<feature type="binding site" evidence="5">
    <location>
        <begin position="102"/>
        <end position="103"/>
    </location>
    <ligand>
        <name>substrate</name>
    </ligand>
</feature>
<keyword evidence="1 5" id="KW-0963">Cytoplasm</keyword>
<dbReference type="PANTHER" id="PTHR34354">
    <property type="entry name" value="NADPH-DEPENDENT 7-CYANO-7-DEAZAGUANINE REDUCTASE"/>
    <property type="match status" value="1"/>
</dbReference>
<comment type="pathway">
    <text evidence="5">tRNA modification; tRNA-queuosine biosynthesis.</text>
</comment>
<dbReference type="SUPFAM" id="SSF55620">
    <property type="entry name" value="Tetrahydrobiopterin biosynthesis enzymes-like"/>
    <property type="match status" value="1"/>
</dbReference>
<gene>
    <name evidence="5 6" type="primary">queF</name>
    <name evidence="6" type="ORF">ACFP81_11170</name>
</gene>
<keyword evidence="4 5" id="KW-0560">Oxidoreductase</keyword>
<feature type="active site" description="Thioimide intermediate" evidence="5">
    <location>
        <position position="61"/>
    </location>
</feature>
<dbReference type="HAMAP" id="MF_00818">
    <property type="entry name" value="QueF_type1"/>
    <property type="match status" value="1"/>
</dbReference>
<name>A0ABW1YDT3_9DEIO</name>
<dbReference type="InterPro" id="IPR029500">
    <property type="entry name" value="QueF"/>
</dbReference>
<dbReference type="InterPro" id="IPR016856">
    <property type="entry name" value="QueF_type1"/>
</dbReference>
<evidence type="ECO:0000256" key="1">
    <source>
        <dbReference type="ARBA" id="ARBA00022490"/>
    </source>
</evidence>
<evidence type="ECO:0000313" key="7">
    <source>
        <dbReference type="Proteomes" id="UP001596297"/>
    </source>
</evidence>
<comment type="caution">
    <text evidence="6">The sequence shown here is derived from an EMBL/GenBank/DDBJ whole genome shotgun (WGS) entry which is preliminary data.</text>
</comment>
<organism evidence="6 7">
    <name type="scientific">Deinococcus lacus</name>
    <dbReference type="NCBI Taxonomy" id="392561"/>
    <lineage>
        <taxon>Bacteria</taxon>
        <taxon>Thermotogati</taxon>
        <taxon>Deinococcota</taxon>
        <taxon>Deinococci</taxon>
        <taxon>Deinococcales</taxon>
        <taxon>Deinococcaceae</taxon>
        <taxon>Deinococcus</taxon>
    </lineage>
</organism>
<accession>A0ABW1YDT3</accession>
<comment type="catalytic activity">
    <reaction evidence="5">
        <text>7-aminomethyl-7-carbaguanine + 2 NADP(+) = 7-cyano-7-carbaguanine + 2 NADPH + 3 H(+)</text>
        <dbReference type="Rhea" id="RHEA:13409"/>
        <dbReference type="ChEBI" id="CHEBI:15378"/>
        <dbReference type="ChEBI" id="CHEBI:45075"/>
        <dbReference type="ChEBI" id="CHEBI:57783"/>
        <dbReference type="ChEBI" id="CHEBI:58349"/>
        <dbReference type="ChEBI" id="CHEBI:58703"/>
        <dbReference type="EC" id="1.7.1.13"/>
    </reaction>
</comment>
<evidence type="ECO:0000256" key="2">
    <source>
        <dbReference type="ARBA" id="ARBA00022785"/>
    </source>
</evidence>
<dbReference type="PANTHER" id="PTHR34354:SF1">
    <property type="entry name" value="NADPH-DEPENDENT 7-CYANO-7-DEAZAGUANINE REDUCTASE"/>
    <property type="match status" value="1"/>
</dbReference>